<dbReference type="PROSITE" id="PS50088">
    <property type="entry name" value="ANK_REPEAT"/>
    <property type="match status" value="1"/>
</dbReference>
<dbReference type="PANTHER" id="PTHR24156:SF3">
    <property type="entry name" value="ANKYRIN REPEAT DOMAIN-CONTAINING PROTEIN 34C-LIKE"/>
    <property type="match status" value="1"/>
</dbReference>
<protein>
    <submittedName>
        <fullName evidence="5">Uncharacterized protein</fullName>
    </submittedName>
</protein>
<proteinExistence type="inferred from homology"/>
<evidence type="ECO:0000313" key="6">
    <source>
        <dbReference type="Proteomes" id="UP000507470"/>
    </source>
</evidence>
<dbReference type="PANTHER" id="PTHR24156">
    <property type="entry name" value="ANK_REP_REGION DOMAIN-CONTAINING PROTEIN"/>
    <property type="match status" value="1"/>
</dbReference>
<keyword evidence="3 4" id="KW-0040">ANK repeat</keyword>
<dbReference type="Gene3D" id="1.25.40.20">
    <property type="entry name" value="Ankyrin repeat-containing domain"/>
    <property type="match status" value="1"/>
</dbReference>
<gene>
    <name evidence="5" type="ORF">MCOR_13696</name>
</gene>
<feature type="repeat" description="ANK" evidence="4">
    <location>
        <begin position="80"/>
        <end position="120"/>
    </location>
</feature>
<accession>A0A6J8B1C1</accession>
<reference evidence="5 6" key="1">
    <citation type="submission" date="2020-06" db="EMBL/GenBank/DDBJ databases">
        <authorList>
            <person name="Li R."/>
            <person name="Bekaert M."/>
        </authorList>
    </citation>
    <scope>NUCLEOTIDE SEQUENCE [LARGE SCALE GENOMIC DNA]</scope>
    <source>
        <strain evidence="6">wild</strain>
    </source>
</reference>
<name>A0A6J8B1C1_MYTCO</name>
<dbReference type="EMBL" id="CACVKT020002346">
    <property type="protein sequence ID" value="CAC5377376.1"/>
    <property type="molecule type" value="Genomic_DNA"/>
</dbReference>
<dbReference type="InterPro" id="IPR036770">
    <property type="entry name" value="Ankyrin_rpt-contain_sf"/>
</dbReference>
<dbReference type="SUPFAM" id="SSF48403">
    <property type="entry name" value="Ankyrin repeat"/>
    <property type="match status" value="1"/>
</dbReference>
<dbReference type="AlphaFoldDB" id="A0A6J8B1C1"/>
<evidence type="ECO:0000256" key="2">
    <source>
        <dbReference type="ARBA" id="ARBA00022737"/>
    </source>
</evidence>
<dbReference type="SMART" id="SM00248">
    <property type="entry name" value="ANK"/>
    <property type="match status" value="4"/>
</dbReference>
<dbReference type="InterPro" id="IPR042637">
    <property type="entry name" value="AN34A/B/C"/>
</dbReference>
<dbReference type="Pfam" id="PF12796">
    <property type="entry name" value="Ank_2"/>
    <property type="match status" value="1"/>
</dbReference>
<keyword evidence="2" id="KW-0677">Repeat</keyword>
<evidence type="ECO:0000256" key="4">
    <source>
        <dbReference type="PROSITE-ProRule" id="PRU00023"/>
    </source>
</evidence>
<sequence>MENTLVHALSSGKLKLAKLLIEGGHNVNCCNTTGVSPLMLASALDELHCKDYGMCKRERKLKLAKLLIEGGHNIDLCTESGVTPLMLASNMQVVEENIPKKLQIIKCLLDKNANVNASDTIGRTALMYALFSGCKLTIQLLKSHGLMDSVKTSLKTKRTKSRESSLFGNCEYAIKHSLV</sequence>
<evidence type="ECO:0000313" key="5">
    <source>
        <dbReference type="EMBL" id="CAC5377376.1"/>
    </source>
</evidence>
<dbReference type="Proteomes" id="UP000507470">
    <property type="component" value="Unassembled WGS sequence"/>
</dbReference>
<evidence type="ECO:0000256" key="3">
    <source>
        <dbReference type="ARBA" id="ARBA00023043"/>
    </source>
</evidence>
<dbReference type="OrthoDB" id="10071127at2759"/>
<evidence type="ECO:0000256" key="1">
    <source>
        <dbReference type="ARBA" id="ARBA00010029"/>
    </source>
</evidence>
<keyword evidence="6" id="KW-1185">Reference proteome</keyword>
<dbReference type="InterPro" id="IPR002110">
    <property type="entry name" value="Ankyrin_rpt"/>
</dbReference>
<organism evidence="5 6">
    <name type="scientific">Mytilus coruscus</name>
    <name type="common">Sea mussel</name>
    <dbReference type="NCBI Taxonomy" id="42192"/>
    <lineage>
        <taxon>Eukaryota</taxon>
        <taxon>Metazoa</taxon>
        <taxon>Spiralia</taxon>
        <taxon>Lophotrochozoa</taxon>
        <taxon>Mollusca</taxon>
        <taxon>Bivalvia</taxon>
        <taxon>Autobranchia</taxon>
        <taxon>Pteriomorphia</taxon>
        <taxon>Mytilida</taxon>
        <taxon>Mytiloidea</taxon>
        <taxon>Mytilidae</taxon>
        <taxon>Mytilinae</taxon>
        <taxon>Mytilus</taxon>
    </lineage>
</organism>
<comment type="similarity">
    <text evidence="1">Belongs to the ANKRD34 family.</text>
</comment>